<dbReference type="InterPro" id="IPR048354">
    <property type="entry name" value="TOD1_MUCI70_glycTrfase_dom"/>
</dbReference>
<reference evidence="3" key="2">
    <citation type="submission" date="2023-06" db="EMBL/GenBank/DDBJ databases">
        <title>Deciphering the underlying mechanisms mediating the transmission of blaNDM gene from human to animals in China.</title>
        <authorList>
            <person name="Chen K."/>
            <person name="Chen S."/>
        </authorList>
    </citation>
    <scope>NUCLEOTIDE SEQUENCE</scope>
    <source>
        <strain evidence="3">1199</strain>
    </source>
</reference>
<evidence type="ECO:0000313" key="3">
    <source>
        <dbReference type="EMBL" id="MCV5620205.1"/>
    </source>
</evidence>
<protein>
    <submittedName>
        <fullName evidence="3">DUF616 domain-containing protein</fullName>
    </submittedName>
    <submittedName>
        <fullName evidence="2">Putative glycosyltranslocase</fullName>
    </submittedName>
</protein>
<organism evidence="2">
    <name type="scientific">Escherichia coli</name>
    <dbReference type="NCBI Taxonomy" id="562"/>
    <lineage>
        <taxon>Bacteria</taxon>
        <taxon>Pseudomonadati</taxon>
        <taxon>Pseudomonadota</taxon>
        <taxon>Gammaproteobacteria</taxon>
        <taxon>Enterobacterales</taxon>
        <taxon>Enterobacteriaceae</taxon>
        <taxon>Escherichia</taxon>
    </lineage>
</organism>
<dbReference type="Proteomes" id="UP001208624">
    <property type="component" value="Unassembled WGS sequence"/>
</dbReference>
<evidence type="ECO:0000313" key="2">
    <source>
        <dbReference type="EMBL" id="BAV90481.1"/>
    </source>
</evidence>
<accession>A0A1J1DKP0</accession>
<dbReference type="Pfam" id="PF04765">
    <property type="entry name" value="TOD1_MUCI70"/>
    <property type="match status" value="1"/>
</dbReference>
<evidence type="ECO:0000259" key="1">
    <source>
        <dbReference type="Pfam" id="PF04765"/>
    </source>
</evidence>
<dbReference type="EMBL" id="JAOVKC010000001">
    <property type="protein sequence ID" value="MCV5620205.1"/>
    <property type="molecule type" value="Genomic_DNA"/>
</dbReference>
<dbReference type="EMBL" id="LC177550">
    <property type="protein sequence ID" value="BAV90481.1"/>
    <property type="molecule type" value="Genomic_DNA"/>
</dbReference>
<sequence length="257" mass="30944">MDKDIVVYTSLFGDYDELTEVSEPDLECEYICFTDQINLKSKTWKIIIIKHNNESAYMNRMYKILPHRFLSEYKASLYVDSNIILKKNMSQIIRHYTTLSNISIPKHFMRNCIYEEALFCLRTNKIDKIIYERLINQYYLLNKFPKGYGMGENNIIIRKHNSPEIIEAMEQWWLFYVNIAKRDQLSLMFILWLKNVNFMLMQETSRNKNDYFDYKLHKHLISKSKVKTFLRSASARRDRNLLFKLIGKIMDNCKGYK</sequence>
<reference evidence="2" key="1">
    <citation type="journal article" date="2017" name="Microb. Genom.">
        <title>An untypeable enterotoxigenic Escherichia coli represents one of the dominant types causing human disease.</title>
        <authorList>
            <person name="Iguchi A."/>
            <person name="von Mentzer A."/>
            <person name="Kikuchi T."/>
            <person name="Thomson N.R."/>
        </authorList>
    </citation>
    <scope>NUCLEOTIDE SEQUENCE</scope>
    <source>
        <strain evidence="2">E1682</strain>
    </source>
</reference>
<feature type="domain" description="TOD1/MUCI70 glycosyltransferase-like" evidence="1">
    <location>
        <begin position="40"/>
        <end position="192"/>
    </location>
</feature>
<dbReference type="AlphaFoldDB" id="A0A1J1DKP0"/>
<name>A0A1J1DKP0_ECOLX</name>
<dbReference type="RefSeq" id="WP_024188717.1">
    <property type="nucleotide sequence ID" value="NZ_AP027256.1"/>
</dbReference>
<proteinExistence type="predicted"/>
<gene>
    <name evidence="3" type="ORF">OFN31_00205</name>
</gene>